<dbReference type="GeneID" id="81425808"/>
<evidence type="ECO:0008006" key="4">
    <source>
        <dbReference type="Google" id="ProtNLM"/>
    </source>
</evidence>
<dbReference type="Proteomes" id="UP001149163">
    <property type="component" value="Unassembled WGS sequence"/>
</dbReference>
<evidence type="ECO:0000256" key="1">
    <source>
        <dbReference type="SAM" id="MobiDB-lite"/>
    </source>
</evidence>
<comment type="caution">
    <text evidence="2">The sequence shown here is derived from an EMBL/GenBank/DDBJ whole genome shotgun (WGS) entry which is preliminary data.</text>
</comment>
<keyword evidence="3" id="KW-1185">Reference proteome</keyword>
<organism evidence="2 3">
    <name type="scientific">Penicillium canariense</name>
    <dbReference type="NCBI Taxonomy" id="189055"/>
    <lineage>
        <taxon>Eukaryota</taxon>
        <taxon>Fungi</taxon>
        <taxon>Dikarya</taxon>
        <taxon>Ascomycota</taxon>
        <taxon>Pezizomycotina</taxon>
        <taxon>Eurotiomycetes</taxon>
        <taxon>Eurotiomycetidae</taxon>
        <taxon>Eurotiales</taxon>
        <taxon>Aspergillaceae</taxon>
        <taxon>Penicillium</taxon>
    </lineage>
</organism>
<dbReference type="OrthoDB" id="5391533at2759"/>
<dbReference type="SUPFAM" id="SSF48403">
    <property type="entry name" value="Ankyrin repeat"/>
    <property type="match status" value="1"/>
</dbReference>
<evidence type="ECO:0000313" key="2">
    <source>
        <dbReference type="EMBL" id="KAJ5168913.1"/>
    </source>
</evidence>
<proteinExistence type="predicted"/>
<feature type="region of interest" description="Disordered" evidence="1">
    <location>
        <begin position="33"/>
        <end position="52"/>
    </location>
</feature>
<reference evidence="2" key="1">
    <citation type="submission" date="2022-11" db="EMBL/GenBank/DDBJ databases">
        <authorList>
            <person name="Petersen C."/>
        </authorList>
    </citation>
    <scope>NUCLEOTIDE SEQUENCE</scope>
    <source>
        <strain evidence="2">IBT 26290</strain>
    </source>
</reference>
<dbReference type="Gene3D" id="1.25.40.20">
    <property type="entry name" value="Ankyrin repeat-containing domain"/>
    <property type="match status" value="1"/>
</dbReference>
<evidence type="ECO:0000313" key="3">
    <source>
        <dbReference type="Proteomes" id="UP001149163"/>
    </source>
</evidence>
<reference evidence="2" key="2">
    <citation type="journal article" date="2023" name="IMA Fungus">
        <title>Comparative genomic study of the Penicillium genus elucidates a diverse pangenome and 15 lateral gene transfer events.</title>
        <authorList>
            <person name="Petersen C."/>
            <person name="Sorensen T."/>
            <person name="Nielsen M.R."/>
            <person name="Sondergaard T.E."/>
            <person name="Sorensen J.L."/>
            <person name="Fitzpatrick D.A."/>
            <person name="Frisvad J.C."/>
            <person name="Nielsen K.L."/>
        </authorList>
    </citation>
    <scope>NUCLEOTIDE SEQUENCE</scope>
    <source>
        <strain evidence="2">IBT 26290</strain>
    </source>
</reference>
<dbReference type="AlphaFoldDB" id="A0A9W9I8T5"/>
<dbReference type="InterPro" id="IPR036770">
    <property type="entry name" value="Ankyrin_rpt-contain_sf"/>
</dbReference>
<accession>A0A9W9I8T5</accession>
<sequence length="268" mass="29038">MSEPTIANRMLKACEAGDLPALQQLFQSQNIKPGTQVRWQGPSDSPEDSPPPTHELVTAAIAHAHVPVISFILSIYSKGDISCGTIVQGIINNPSLEILALLYRHSPGIVNFEFDPLRTFLTEACRGPQSPSTPASSDQVALLDYLLDHGAAPDEGALGGCGALLPAIESGWVPLEIMKKMLARGAVVGIIVFGAAVRMRRVDVLRLFFEKAEFSGQLDPQTILEKARGSGDREVVAVVDEGIKKLEQRKNASQEGASNSWWQFWKQA</sequence>
<protein>
    <recommendedName>
        <fullName evidence="4">Ankyrin repeat protein</fullName>
    </recommendedName>
</protein>
<dbReference type="RefSeq" id="XP_056545374.1">
    <property type="nucleotide sequence ID" value="XM_056686632.1"/>
</dbReference>
<gene>
    <name evidence="2" type="ORF">N7482_004507</name>
</gene>
<dbReference type="EMBL" id="JAPQKN010000002">
    <property type="protein sequence ID" value="KAJ5168913.1"/>
    <property type="molecule type" value="Genomic_DNA"/>
</dbReference>
<name>A0A9W9I8T5_9EURO</name>